<dbReference type="InterPro" id="IPR007711">
    <property type="entry name" value="HigB-1"/>
</dbReference>
<dbReference type="InterPro" id="IPR035093">
    <property type="entry name" value="RelE/ParE_toxin_dom_sf"/>
</dbReference>
<dbReference type="OrthoDB" id="9801102at2"/>
<dbReference type="Gene3D" id="3.30.2310.20">
    <property type="entry name" value="RelE-like"/>
    <property type="match status" value="1"/>
</dbReference>
<dbReference type="Pfam" id="PF05015">
    <property type="entry name" value="HigB-like_toxin"/>
    <property type="match status" value="1"/>
</dbReference>
<protein>
    <submittedName>
        <fullName evidence="1">Plasmid maintenance system killer</fullName>
    </submittedName>
</protein>
<dbReference type="PANTHER" id="PTHR40266">
    <property type="entry name" value="TOXIN HIGB-1"/>
    <property type="match status" value="1"/>
</dbReference>
<organism evidence="1 2">
    <name type="scientific">Rhizorhabdus wittichii (strain DSM 6014 / CCUG 31198 / JCM 15750 / NBRC 105917 / EY 4224 / RW1)</name>
    <name type="common">Sphingomonas wittichii</name>
    <dbReference type="NCBI Taxonomy" id="392499"/>
    <lineage>
        <taxon>Bacteria</taxon>
        <taxon>Pseudomonadati</taxon>
        <taxon>Pseudomonadota</taxon>
        <taxon>Alphaproteobacteria</taxon>
        <taxon>Sphingomonadales</taxon>
        <taxon>Sphingomonadaceae</taxon>
        <taxon>Rhizorhabdus</taxon>
    </lineage>
</organism>
<accession>A0A9J9HBS9</accession>
<dbReference type="SUPFAM" id="SSF143011">
    <property type="entry name" value="RelE-like"/>
    <property type="match status" value="1"/>
</dbReference>
<evidence type="ECO:0000313" key="2">
    <source>
        <dbReference type="Proteomes" id="UP000001989"/>
    </source>
</evidence>
<sequence length="91" mass="10394">MIRNYRNKALQLFATSGDGSKLPVQNEDKIRILLARLDASVKPDDMLLPGFGFHGLQGKPKRYAVKVNKNFRITFGWSEEDAIDVDIEDYH</sequence>
<dbReference type="AlphaFoldDB" id="A0A9J9HBS9"/>
<keyword evidence="2" id="KW-1185">Reference proteome</keyword>
<name>A0A9J9HBS9_RHIWR</name>
<proteinExistence type="predicted"/>
<reference evidence="1 2" key="1">
    <citation type="journal article" date="2010" name="J. Bacteriol.">
        <title>Genome sequence of the dioxin-mineralizing bacterium Sphingomonas wittichii RW1.</title>
        <authorList>
            <person name="Miller T.R."/>
            <person name="Delcher A.L."/>
            <person name="Salzberg S.L."/>
            <person name="Saunders E."/>
            <person name="Detter J.C."/>
            <person name="Halden R.U."/>
        </authorList>
    </citation>
    <scope>NUCLEOTIDE SEQUENCE [LARGE SCALE GENOMIC DNA]</scope>
    <source>
        <strain evidence="2">DSM 6014 / CCUG 31198 / JCM 15750 / NBRC 105917 / EY 4224 / RW1</strain>
    </source>
</reference>
<dbReference type="EMBL" id="CP000699">
    <property type="protein sequence ID" value="ABQ68542.1"/>
    <property type="molecule type" value="Genomic_DNA"/>
</dbReference>
<dbReference type="KEGG" id="swi:Swit_2183"/>
<evidence type="ECO:0000313" key="1">
    <source>
        <dbReference type="EMBL" id="ABQ68542.1"/>
    </source>
</evidence>
<dbReference type="PANTHER" id="PTHR40266:SF2">
    <property type="entry name" value="TOXIN HIGB-1"/>
    <property type="match status" value="1"/>
</dbReference>
<gene>
    <name evidence="1" type="ordered locus">Swit_2183</name>
</gene>
<dbReference type="Proteomes" id="UP000001989">
    <property type="component" value="Chromosome"/>
</dbReference>